<comment type="caution">
    <text evidence="1">The sequence shown here is derived from an EMBL/GenBank/DDBJ whole genome shotgun (WGS) entry which is preliminary data.</text>
</comment>
<dbReference type="AlphaFoldDB" id="A0A5N1IHU5"/>
<organism evidence="1 2">
    <name type="scientific">Adhaeribacter soli</name>
    <dbReference type="NCBI Taxonomy" id="2607655"/>
    <lineage>
        <taxon>Bacteria</taxon>
        <taxon>Pseudomonadati</taxon>
        <taxon>Bacteroidota</taxon>
        <taxon>Cytophagia</taxon>
        <taxon>Cytophagales</taxon>
        <taxon>Hymenobacteraceae</taxon>
        <taxon>Adhaeribacter</taxon>
    </lineage>
</organism>
<keyword evidence="2" id="KW-1185">Reference proteome</keyword>
<proteinExistence type="predicted"/>
<dbReference type="Proteomes" id="UP000326570">
    <property type="component" value="Unassembled WGS sequence"/>
</dbReference>
<gene>
    <name evidence="1" type="ORF">F0P94_18770</name>
</gene>
<dbReference type="RefSeq" id="WP_150905969.1">
    <property type="nucleotide sequence ID" value="NZ_VTWT01000014.1"/>
</dbReference>
<evidence type="ECO:0000313" key="1">
    <source>
        <dbReference type="EMBL" id="KAA9324958.1"/>
    </source>
</evidence>
<reference evidence="1 2" key="1">
    <citation type="submission" date="2019-09" db="EMBL/GenBank/DDBJ databases">
        <title>Genome sequence of Adhaeribacter sp. M2.</title>
        <authorList>
            <person name="Srinivasan S."/>
        </authorList>
    </citation>
    <scope>NUCLEOTIDE SEQUENCE [LARGE SCALE GENOMIC DNA]</scope>
    <source>
        <strain evidence="1 2">M2</strain>
    </source>
</reference>
<accession>A0A5N1IHU5</accession>
<name>A0A5N1IHU5_9BACT</name>
<sequence>MENKTSATQHLGHSNVMGPELRKLVETQLLAELPHYKMDKPNLKIDWSNSQVEGHSTAYLDGTVENYSGILVLDENNQIVADGWMEFILEPDFFLAYWDHITTREGKKKLSEKQMPGIPKHVWKQIPEALKEKYSRKRLK</sequence>
<protein>
    <submittedName>
        <fullName evidence="1">Uncharacterized protein</fullName>
    </submittedName>
</protein>
<dbReference type="EMBL" id="VTWT01000014">
    <property type="protein sequence ID" value="KAA9324958.1"/>
    <property type="molecule type" value="Genomic_DNA"/>
</dbReference>
<evidence type="ECO:0000313" key="2">
    <source>
        <dbReference type="Proteomes" id="UP000326570"/>
    </source>
</evidence>